<evidence type="ECO:0000256" key="3">
    <source>
        <dbReference type="ARBA" id="ARBA00022821"/>
    </source>
</evidence>
<dbReference type="EMBL" id="CP039349">
    <property type="protein sequence ID" value="QCD94999.1"/>
    <property type="molecule type" value="Genomic_DNA"/>
</dbReference>
<proteinExistence type="predicted"/>
<sequence>MSVLQNLEELSFEDCVNLITVHNSVGLLDKLKTLSANGCRKLKTFPPIKLTSLEKLELSHCSILESFPEILMKMENIRELHLGYSLITELPLSFQNLTGLRTLDMFYLNSAIVKVPSSIIMMPELTDIFVCGLKGLQWLKQEEGEEQMGPVVLPSKVEWLSVLSCNLNDDFFSIDFTRFALVKELALHENNFTILPECLKQCQFLWYLNVSGCKHLQEIRGIPPNLRHFFAKKCISLASSSKRMLLNQGLHEARSTVFCLPGAGIPKWFNHWNRGTSISFWFRNKFPDKVLCVLVAPIQDNFFRSRVFINGKEYTGYSHHHLTGKHHVYLFDMRELRFSNSPYEEPFESEWNHAKVTFPRGKYTSINHAKIGIHVVKQENRMEDVTFTDPCSKTKSDVDDINSSDSQSTSC</sequence>
<protein>
    <recommendedName>
        <fullName evidence="4">Disease resistance protein RPS4B/Roq1-like leucine-rich repeats domain-containing protein</fullName>
    </recommendedName>
</protein>
<dbReference type="SUPFAM" id="SSF52058">
    <property type="entry name" value="L domain-like"/>
    <property type="match status" value="1"/>
</dbReference>
<reference evidence="5 6" key="1">
    <citation type="submission" date="2019-04" db="EMBL/GenBank/DDBJ databases">
        <title>An improved genome assembly and genetic linkage map for asparagus bean, Vigna unguiculata ssp. sesquipedialis.</title>
        <authorList>
            <person name="Xia Q."/>
            <person name="Zhang R."/>
            <person name="Dong Y."/>
        </authorList>
    </citation>
    <scope>NUCLEOTIDE SEQUENCE [LARGE SCALE GENOMIC DNA]</scope>
    <source>
        <tissue evidence="5">Leaf</tissue>
    </source>
</reference>
<evidence type="ECO:0000256" key="1">
    <source>
        <dbReference type="ARBA" id="ARBA00022614"/>
    </source>
</evidence>
<dbReference type="InterPro" id="IPR032675">
    <property type="entry name" value="LRR_dom_sf"/>
</dbReference>
<dbReference type="InterPro" id="IPR058546">
    <property type="entry name" value="RPS4B/Roq1-like_LRR"/>
</dbReference>
<dbReference type="Proteomes" id="UP000501690">
    <property type="component" value="Linkage Group LG5"/>
</dbReference>
<dbReference type="InterPro" id="IPR050216">
    <property type="entry name" value="LRR_domain-containing"/>
</dbReference>
<dbReference type="PANTHER" id="PTHR48051:SF1">
    <property type="entry name" value="RAS SUPPRESSOR PROTEIN 1"/>
    <property type="match status" value="1"/>
</dbReference>
<feature type="domain" description="Disease resistance protein RPS4B/Roq1-like leucine-rich repeats" evidence="4">
    <location>
        <begin position="50"/>
        <end position="240"/>
    </location>
</feature>
<organism evidence="5 6">
    <name type="scientific">Vigna unguiculata</name>
    <name type="common">Cowpea</name>
    <dbReference type="NCBI Taxonomy" id="3917"/>
    <lineage>
        <taxon>Eukaryota</taxon>
        <taxon>Viridiplantae</taxon>
        <taxon>Streptophyta</taxon>
        <taxon>Embryophyta</taxon>
        <taxon>Tracheophyta</taxon>
        <taxon>Spermatophyta</taxon>
        <taxon>Magnoliopsida</taxon>
        <taxon>eudicotyledons</taxon>
        <taxon>Gunneridae</taxon>
        <taxon>Pentapetalae</taxon>
        <taxon>rosids</taxon>
        <taxon>fabids</taxon>
        <taxon>Fabales</taxon>
        <taxon>Fabaceae</taxon>
        <taxon>Papilionoideae</taxon>
        <taxon>50 kb inversion clade</taxon>
        <taxon>NPAAA clade</taxon>
        <taxon>indigoferoid/millettioid clade</taxon>
        <taxon>Phaseoleae</taxon>
        <taxon>Vigna</taxon>
    </lineage>
</organism>
<gene>
    <name evidence="5" type="ORF">DEO72_LG5g3089</name>
</gene>
<keyword evidence="3" id="KW-0611">Plant defense</keyword>
<keyword evidence="6" id="KW-1185">Reference proteome</keyword>
<name>A0A4D6M157_VIGUN</name>
<dbReference type="Pfam" id="PF23286">
    <property type="entry name" value="LRR_13"/>
    <property type="match status" value="1"/>
</dbReference>
<accession>A0A4D6M157</accession>
<evidence type="ECO:0000313" key="6">
    <source>
        <dbReference type="Proteomes" id="UP000501690"/>
    </source>
</evidence>
<dbReference type="GO" id="GO:0005737">
    <property type="term" value="C:cytoplasm"/>
    <property type="evidence" value="ECO:0007669"/>
    <property type="project" value="TreeGrafter"/>
</dbReference>
<keyword evidence="1" id="KW-0433">Leucine-rich repeat</keyword>
<evidence type="ECO:0000256" key="2">
    <source>
        <dbReference type="ARBA" id="ARBA00022737"/>
    </source>
</evidence>
<evidence type="ECO:0000313" key="5">
    <source>
        <dbReference type="EMBL" id="QCD94999.1"/>
    </source>
</evidence>
<dbReference type="AlphaFoldDB" id="A0A4D6M157"/>
<dbReference type="Gene3D" id="3.80.10.10">
    <property type="entry name" value="Ribonuclease Inhibitor"/>
    <property type="match status" value="2"/>
</dbReference>
<evidence type="ECO:0000259" key="4">
    <source>
        <dbReference type="Pfam" id="PF23286"/>
    </source>
</evidence>
<dbReference type="PANTHER" id="PTHR48051">
    <property type="match status" value="1"/>
</dbReference>
<keyword evidence="2" id="KW-0677">Repeat</keyword>